<feature type="domain" description="C2H2-type" evidence="8">
    <location>
        <begin position="103"/>
        <end position="130"/>
    </location>
</feature>
<evidence type="ECO:0000313" key="10">
    <source>
        <dbReference type="Proteomes" id="UP000541444"/>
    </source>
</evidence>
<dbReference type="PROSITE" id="PS50157">
    <property type="entry name" value="ZINC_FINGER_C2H2_2"/>
    <property type="match status" value="1"/>
</dbReference>
<dbReference type="OrthoDB" id="1933825at2759"/>
<dbReference type="PANTHER" id="PTHR47287">
    <property type="entry name" value="C2H2 AND C2HC ZINC FINGERS SUPERFAMILY PROTEIN"/>
    <property type="match status" value="1"/>
</dbReference>
<proteinExistence type="predicted"/>
<organism evidence="9 10">
    <name type="scientific">Kingdonia uniflora</name>
    <dbReference type="NCBI Taxonomy" id="39325"/>
    <lineage>
        <taxon>Eukaryota</taxon>
        <taxon>Viridiplantae</taxon>
        <taxon>Streptophyta</taxon>
        <taxon>Embryophyta</taxon>
        <taxon>Tracheophyta</taxon>
        <taxon>Spermatophyta</taxon>
        <taxon>Magnoliopsida</taxon>
        <taxon>Ranunculales</taxon>
        <taxon>Circaeasteraceae</taxon>
        <taxon>Kingdonia</taxon>
    </lineage>
</organism>
<protein>
    <recommendedName>
        <fullName evidence="8">C2H2-type domain-containing protein</fullName>
    </recommendedName>
</protein>
<dbReference type="InterPro" id="IPR036236">
    <property type="entry name" value="Znf_C2H2_sf"/>
</dbReference>
<comment type="subcellular location">
    <subcellularLocation>
        <location evidence="1">Nucleus</location>
    </subcellularLocation>
</comment>
<feature type="region of interest" description="Disordered" evidence="7">
    <location>
        <begin position="1"/>
        <end position="60"/>
    </location>
</feature>
<evidence type="ECO:0000256" key="5">
    <source>
        <dbReference type="ARBA" id="ARBA00023242"/>
    </source>
</evidence>
<keyword evidence="4" id="KW-0862">Zinc</keyword>
<keyword evidence="3 6" id="KW-0863">Zinc-finger</keyword>
<evidence type="ECO:0000259" key="8">
    <source>
        <dbReference type="PROSITE" id="PS50157"/>
    </source>
</evidence>
<dbReference type="InterPro" id="IPR044246">
    <property type="entry name" value="ZFP3-like"/>
</dbReference>
<evidence type="ECO:0000313" key="9">
    <source>
        <dbReference type="EMBL" id="KAF6171246.1"/>
    </source>
</evidence>
<evidence type="ECO:0000256" key="4">
    <source>
        <dbReference type="ARBA" id="ARBA00022833"/>
    </source>
</evidence>
<dbReference type="PANTHER" id="PTHR47287:SF15">
    <property type="entry name" value="ZINC FINGER PROTEIN 3-LIKE"/>
    <property type="match status" value="1"/>
</dbReference>
<dbReference type="Proteomes" id="UP000541444">
    <property type="component" value="Unassembled WGS sequence"/>
</dbReference>
<evidence type="ECO:0000256" key="1">
    <source>
        <dbReference type="ARBA" id="ARBA00004123"/>
    </source>
</evidence>
<evidence type="ECO:0000256" key="2">
    <source>
        <dbReference type="ARBA" id="ARBA00022723"/>
    </source>
</evidence>
<keyword evidence="2" id="KW-0479">Metal-binding</keyword>
<name>A0A7J7NVP0_9MAGN</name>
<dbReference type="GO" id="GO:0008270">
    <property type="term" value="F:zinc ion binding"/>
    <property type="evidence" value="ECO:0007669"/>
    <property type="project" value="UniProtKB-KW"/>
</dbReference>
<dbReference type="AlphaFoldDB" id="A0A7J7NVP0"/>
<accession>A0A7J7NVP0</accession>
<evidence type="ECO:0000256" key="7">
    <source>
        <dbReference type="SAM" id="MobiDB-lite"/>
    </source>
</evidence>
<dbReference type="Gene3D" id="3.30.160.60">
    <property type="entry name" value="Classic Zinc Finger"/>
    <property type="match status" value="1"/>
</dbReference>
<reference evidence="9 10" key="1">
    <citation type="journal article" date="2020" name="IScience">
        <title>Genome Sequencing of the Endangered Kingdonia uniflora (Circaeasteraceae, Ranunculales) Reveals Potential Mechanisms of Evolutionary Specialization.</title>
        <authorList>
            <person name="Sun Y."/>
            <person name="Deng T."/>
            <person name="Zhang A."/>
            <person name="Moore M.J."/>
            <person name="Landis J.B."/>
            <person name="Lin N."/>
            <person name="Zhang H."/>
            <person name="Zhang X."/>
            <person name="Huang J."/>
            <person name="Zhang X."/>
            <person name="Sun H."/>
            <person name="Wang H."/>
        </authorList>
    </citation>
    <scope>NUCLEOTIDE SEQUENCE [LARGE SCALE GENOMIC DNA]</scope>
    <source>
        <strain evidence="9">TB1705</strain>
        <tissue evidence="9">Leaf</tissue>
    </source>
</reference>
<feature type="compositionally biased region" description="Low complexity" evidence="7">
    <location>
        <begin position="1"/>
        <end position="21"/>
    </location>
</feature>
<gene>
    <name evidence="9" type="ORF">GIB67_036914</name>
</gene>
<evidence type="ECO:0000256" key="6">
    <source>
        <dbReference type="PROSITE-ProRule" id="PRU00042"/>
    </source>
</evidence>
<sequence length="275" mass="30123">MESNSKPCLSESSSSIISVSASEEKKDINISEKNQGPSVLLDLTLSNSNKTSDPPAGPSELNLIECLNMEGQETNHPLSDHPEIGMEMETETGTGPERETRVFTCNYCTRKFYSSQALGGHQNAHKRERKLAKRGQQHMELAAFGHPSMYHPYNPYSSLASLPLYGSSFQNNRSLGVQVHSMIHKPSYLRPLPSTSPYLYAHQGWGSRPPIDQRLAIGASRNSGAPRFHDHIRSTPVSSSADSGNCGNWWGLGDGGGGQLKTNTDEIKLDLTLKL</sequence>
<dbReference type="PROSITE" id="PS00028">
    <property type="entry name" value="ZINC_FINGER_C2H2_1"/>
    <property type="match status" value="1"/>
</dbReference>
<dbReference type="SUPFAM" id="SSF57667">
    <property type="entry name" value="beta-beta-alpha zinc fingers"/>
    <property type="match status" value="1"/>
</dbReference>
<keyword evidence="10" id="KW-1185">Reference proteome</keyword>
<keyword evidence="5" id="KW-0539">Nucleus</keyword>
<evidence type="ECO:0000256" key="3">
    <source>
        <dbReference type="ARBA" id="ARBA00022771"/>
    </source>
</evidence>
<comment type="caution">
    <text evidence="9">The sequence shown here is derived from an EMBL/GenBank/DDBJ whole genome shotgun (WGS) entry which is preliminary data.</text>
</comment>
<dbReference type="GO" id="GO:0009788">
    <property type="term" value="P:negative regulation of abscisic acid-activated signaling pathway"/>
    <property type="evidence" value="ECO:0007669"/>
    <property type="project" value="InterPro"/>
</dbReference>
<dbReference type="InterPro" id="IPR013087">
    <property type="entry name" value="Znf_C2H2_type"/>
</dbReference>
<dbReference type="EMBL" id="JACGCM010000510">
    <property type="protein sequence ID" value="KAF6171246.1"/>
    <property type="molecule type" value="Genomic_DNA"/>
</dbReference>
<dbReference type="GO" id="GO:0005634">
    <property type="term" value="C:nucleus"/>
    <property type="evidence" value="ECO:0007669"/>
    <property type="project" value="UniProtKB-SubCell"/>
</dbReference>